<feature type="transmembrane region" description="Helical" evidence="1">
    <location>
        <begin position="193"/>
        <end position="212"/>
    </location>
</feature>
<feature type="transmembrane region" description="Helical" evidence="1">
    <location>
        <begin position="224"/>
        <end position="245"/>
    </location>
</feature>
<protein>
    <submittedName>
        <fullName evidence="2">Methanol dehydrogenase</fullName>
    </submittedName>
</protein>
<accession>A0ABX5FAM6</accession>
<keyword evidence="3" id="KW-1185">Reference proteome</keyword>
<sequence length="287" mass="31227">MAARQPHRGGPQRRSDLGRRLGALLATLCLVLVTWVLPGTVGQALAADNPQLLPDHPTPVIDLAKALTDGERGALESELEDFEASSGWKLRVLTQYERTPGLAVKGFWDLDERSLLLVADPRGGNLLNFNVGEALFALMPRTFWVELQTRYGNQFYVRDHGEDGSILSAIHAVKGCLAIGGCQVVPGLPQEQWILTLCTSILGGLIVGFAAFPRQEGRRVEWTWVLLLSPLWVILFVALGMGPIITRTHDVLPLLRNVLGFLGAAVLAYLIAQKTLGGVRLEGKGES</sequence>
<evidence type="ECO:0000313" key="3">
    <source>
        <dbReference type="Proteomes" id="UP000238218"/>
    </source>
</evidence>
<keyword evidence="1" id="KW-0812">Transmembrane</keyword>
<dbReference type="PANTHER" id="PTHR35514">
    <property type="entry name" value="THYLAKOID LUMENAL 15.0 KDA PROTEIN 2, CHLOROPLASTIC"/>
    <property type="match status" value="1"/>
</dbReference>
<organism evidence="2 3">
    <name type="scientific">Aphanothece cf. minutissima CCALA 015</name>
    <dbReference type="NCBI Taxonomy" id="2107695"/>
    <lineage>
        <taxon>Bacteria</taxon>
        <taxon>Bacillati</taxon>
        <taxon>Cyanobacteriota</taxon>
        <taxon>Cyanophyceae</taxon>
        <taxon>Oscillatoriophycideae</taxon>
        <taxon>Chroococcales</taxon>
        <taxon>Aphanothecaceae</taxon>
        <taxon>Aphanothece</taxon>
    </lineage>
</organism>
<keyword evidence="1" id="KW-1133">Transmembrane helix</keyword>
<gene>
    <name evidence="2" type="ORF">C7B81_04390</name>
</gene>
<name>A0ABX5FAM6_9CHRO</name>
<evidence type="ECO:0000256" key="1">
    <source>
        <dbReference type="SAM" id="Phobius"/>
    </source>
</evidence>
<reference evidence="2 3" key="1">
    <citation type="submission" date="2018-03" db="EMBL/GenBank/DDBJ databases">
        <title>The ancient ancestry and fast evolution of plastids.</title>
        <authorList>
            <person name="Moore K.R."/>
            <person name="Magnabosco C."/>
            <person name="Momper L."/>
            <person name="Gold D.A."/>
            <person name="Bosak T."/>
            <person name="Fournier G.P."/>
        </authorList>
    </citation>
    <scope>NUCLEOTIDE SEQUENCE [LARGE SCALE GENOMIC DNA]</scope>
    <source>
        <strain evidence="2 3">CCALA 015</strain>
    </source>
</reference>
<dbReference type="EMBL" id="PVWP01000002">
    <property type="protein sequence ID" value="PSB38796.1"/>
    <property type="molecule type" value="Genomic_DNA"/>
</dbReference>
<evidence type="ECO:0000313" key="2">
    <source>
        <dbReference type="EMBL" id="PSB38796.1"/>
    </source>
</evidence>
<keyword evidence="1" id="KW-0472">Membrane</keyword>
<dbReference type="PANTHER" id="PTHR35514:SF1">
    <property type="entry name" value="THYLAKOID LUMENAL 15.0 KDA PROTEIN 2, CHLOROPLASTIC"/>
    <property type="match status" value="1"/>
</dbReference>
<comment type="caution">
    <text evidence="2">The sequence shown here is derived from an EMBL/GenBank/DDBJ whole genome shotgun (WGS) entry which is preliminary data.</text>
</comment>
<dbReference type="Proteomes" id="UP000238218">
    <property type="component" value="Unassembled WGS sequence"/>
</dbReference>
<feature type="transmembrane region" description="Helical" evidence="1">
    <location>
        <begin position="251"/>
        <end position="272"/>
    </location>
</feature>
<proteinExistence type="predicted"/>